<dbReference type="InterPro" id="IPR038490">
    <property type="entry name" value="Gingipain_propep_sf"/>
</dbReference>
<dbReference type="SUPFAM" id="SSF49299">
    <property type="entry name" value="PKD domain"/>
    <property type="match status" value="1"/>
</dbReference>
<evidence type="ECO:0000313" key="5">
    <source>
        <dbReference type="Proteomes" id="UP001056766"/>
    </source>
</evidence>
<proteinExistence type="predicted"/>
<comment type="caution">
    <text evidence="4">The sequence shown here is derived from an EMBL/GenBank/DDBJ whole genome shotgun (WGS) entry which is preliminary data.</text>
</comment>
<evidence type="ECO:0000313" key="4">
    <source>
        <dbReference type="EMBL" id="MCM1986825.1"/>
    </source>
</evidence>
<dbReference type="RefSeq" id="WP_250868179.1">
    <property type="nucleotide sequence ID" value="NZ_JAGSOI010000025.1"/>
</dbReference>
<dbReference type="PROSITE" id="PS50093">
    <property type="entry name" value="PKD"/>
    <property type="match status" value="1"/>
</dbReference>
<dbReference type="Gene3D" id="2.60.40.10">
    <property type="entry name" value="Immunoglobulins"/>
    <property type="match status" value="2"/>
</dbReference>
<dbReference type="Pfam" id="PF07691">
    <property type="entry name" value="PA14"/>
    <property type="match status" value="1"/>
</dbReference>
<reference evidence="4" key="1">
    <citation type="journal article" date="2021" name="mSystems">
        <title>Bacteria and Archaea Synergistically Convert Glycine Betaine to Biogenic Methane in the Formosa Cold Seep of the South China Sea.</title>
        <authorList>
            <person name="Li L."/>
            <person name="Zhang W."/>
            <person name="Zhang S."/>
            <person name="Song L."/>
            <person name="Sun Q."/>
            <person name="Zhang H."/>
            <person name="Xiang H."/>
            <person name="Dong X."/>
        </authorList>
    </citation>
    <scope>NUCLEOTIDE SEQUENCE</scope>
    <source>
        <strain evidence="4">LLY</strain>
    </source>
</reference>
<dbReference type="Proteomes" id="UP001056766">
    <property type="component" value="Unassembled WGS sequence"/>
</dbReference>
<accession>A0A9E4ZFS4</accession>
<dbReference type="Gene3D" id="2.60.120.260">
    <property type="entry name" value="Galactose-binding domain-like"/>
    <property type="match status" value="1"/>
</dbReference>
<dbReference type="InterPro" id="IPR029031">
    <property type="entry name" value="Gingipain_N_sf"/>
</dbReference>
<keyword evidence="5" id="KW-1185">Reference proteome</keyword>
<dbReference type="InterPro" id="IPR011658">
    <property type="entry name" value="PA14_dom"/>
</dbReference>
<reference evidence="4" key="2">
    <citation type="submission" date="2021-04" db="EMBL/GenBank/DDBJ databases">
        <authorList>
            <person name="Dong X."/>
        </authorList>
    </citation>
    <scope>NUCLEOTIDE SEQUENCE</scope>
    <source>
        <strain evidence="4">LLY</strain>
    </source>
</reference>
<evidence type="ECO:0008006" key="6">
    <source>
        <dbReference type="Google" id="ProtNLM"/>
    </source>
</evidence>
<protein>
    <recommendedName>
        <fullName evidence="6">PKD domain-containing protein</fullName>
    </recommendedName>
</protein>
<organism evidence="4 5">
    <name type="scientific">Methanococcoides seepicolus</name>
    <dbReference type="NCBI Taxonomy" id="2828780"/>
    <lineage>
        <taxon>Archaea</taxon>
        <taxon>Methanobacteriati</taxon>
        <taxon>Methanobacteriota</taxon>
        <taxon>Stenosarchaea group</taxon>
        <taxon>Methanomicrobia</taxon>
        <taxon>Methanosarcinales</taxon>
        <taxon>Methanosarcinaceae</taxon>
        <taxon>Methanococcoides</taxon>
    </lineage>
</organism>
<dbReference type="GO" id="GO:0006508">
    <property type="term" value="P:proteolysis"/>
    <property type="evidence" value="ECO:0007669"/>
    <property type="project" value="InterPro"/>
</dbReference>
<dbReference type="CDD" id="cd00146">
    <property type="entry name" value="PKD"/>
    <property type="match status" value="1"/>
</dbReference>
<dbReference type="Gene3D" id="3.40.50.1460">
    <property type="match status" value="1"/>
</dbReference>
<evidence type="ECO:0000259" key="2">
    <source>
        <dbReference type="PROSITE" id="PS50093"/>
    </source>
</evidence>
<dbReference type="Pfam" id="PF18911">
    <property type="entry name" value="PKD_4"/>
    <property type="match status" value="2"/>
</dbReference>
<dbReference type="InterPro" id="IPR029030">
    <property type="entry name" value="Caspase-like_dom_sf"/>
</dbReference>
<dbReference type="InterPro" id="IPR037524">
    <property type="entry name" value="PA14/GLEYA"/>
</dbReference>
<dbReference type="Gene3D" id="3.40.50.10390">
    <property type="entry name" value="Gingipain r, domain 1"/>
    <property type="match status" value="1"/>
</dbReference>
<name>A0A9E4ZFS4_9EURY</name>
<dbReference type="EMBL" id="JAGSOI010000025">
    <property type="protein sequence ID" value="MCM1986825.1"/>
    <property type="molecule type" value="Genomic_DNA"/>
</dbReference>
<dbReference type="AlphaFoldDB" id="A0A9E4ZFS4"/>
<dbReference type="InterPro" id="IPR013783">
    <property type="entry name" value="Ig-like_fold"/>
</dbReference>
<dbReference type="InterPro" id="IPR035986">
    <property type="entry name" value="PKD_dom_sf"/>
</dbReference>
<dbReference type="InterPro" id="IPR001769">
    <property type="entry name" value="Gingipain"/>
</dbReference>
<feature type="domain" description="PA14" evidence="3">
    <location>
        <begin position="325"/>
        <end position="469"/>
    </location>
</feature>
<sequence>MMKIIAVAVALLLIILPSIAGAETINYSIETDGYKIIPDQEFHKIIMGTPGYGVIESPGDPALPEKMLELWVPQDINWSSVNFTVEIINESEITNISMIPNPPLKPGLAANAILEYDPDYEDWGVEKSIVNGINMYVYGRDANFPEQHVELLPYTERKDAVQGTTPIDAFGENKYLRLAYRPFIYNPVSKNLTLITKANITITYDRYPINGIKSAGDGGTYDYVIITTNDIVSNSTKLDSFVYLKEFQGHNVKVVTETDFGGLTGQAPNGRAEKIRKWLIDNYNTLEIDYVLLIGDPNPDDPTNPSDSVGDIPMKMCFPRYFSSTHRESPTDYFYADLTGNWDLDNDQYFGEDLDLSHIKSPDPSIGEDTFSANWTGKIMCDYNETYKFHTFSDDGVRLYIDGSLVIDNWAEHLPANDYWTQSMTAGKHDITLEFRENTADGIIQLFWQTTVSKGHSHYVGHQIIPSDHLYDASDVVGGLSGTYYDNSDFTGTSITRKDAAINFIWGTGDQGAGGPDTGAQVFVGRIPVYNDDYAQLDSILQKIIEYETDPGDISWRSSILLPMEPMDENTPCAHLGEGIKNDLANPAGFTSYRIYEEDYNPPTPELWPCNKNNVKNEWKNGYGMVVWATHGSQTSASDIFDSSLTTQLNDTKPAFTFQTSCLTGYPEYDDNLAYALLKHGGIATVGASRVSWYSGGNWTTYDPTSGVYHPTAYYYTKGVISDGLPAGAALAQQKAPIPKMGMNEMDFNLYGDPDCYLLNTFPNSPPTADANGPYVADEGTVITFNASGSSDPEGDSLEYRWDLDNNGVWDTDWSNDPTTSNTWGDDYSGEVKVEVRDMLGLTGMNITSVTVNNVAPTVVNISMDQPNPQFILPIVHTLTFNGSFIDPGWLDTHTSLWDFDDGTIVNGTLTEEHDEPNATGDTIAEQVYSEPGVYNVTLTIADDDGGVGTATMQVTVVDAEGAKHDLNDYIQNLPNDAFKKPADQRKNAFANKFNAIDEMFEAGNYQGAINKLQNEVRPKADGYVDGNMNNDWIIDQEVQVEICMKIDDLIAYLETLL</sequence>
<dbReference type="InterPro" id="IPR000601">
    <property type="entry name" value="PKD_dom"/>
</dbReference>
<dbReference type="Gene3D" id="2.60.40.3800">
    <property type="match status" value="1"/>
</dbReference>
<gene>
    <name evidence="4" type="ORF">KDK67_07425</name>
</gene>
<dbReference type="PROSITE" id="PS51820">
    <property type="entry name" value="PA14"/>
    <property type="match status" value="1"/>
</dbReference>
<evidence type="ECO:0000256" key="1">
    <source>
        <dbReference type="ARBA" id="ARBA00022729"/>
    </source>
</evidence>
<dbReference type="Pfam" id="PF01364">
    <property type="entry name" value="Peptidase_C25"/>
    <property type="match status" value="2"/>
</dbReference>
<keyword evidence="1" id="KW-0732">Signal</keyword>
<dbReference type="SMART" id="SM00758">
    <property type="entry name" value="PA14"/>
    <property type="match status" value="1"/>
</dbReference>
<evidence type="ECO:0000259" key="3">
    <source>
        <dbReference type="PROSITE" id="PS51820"/>
    </source>
</evidence>
<dbReference type="SUPFAM" id="SSF52129">
    <property type="entry name" value="Caspase-like"/>
    <property type="match status" value="2"/>
</dbReference>
<feature type="domain" description="PKD" evidence="2">
    <location>
        <begin position="898"/>
        <end position="957"/>
    </location>
</feature>
<dbReference type="SUPFAM" id="SSF56988">
    <property type="entry name" value="Anthrax protective antigen"/>
    <property type="match status" value="2"/>
</dbReference>
<dbReference type="GO" id="GO:0008234">
    <property type="term" value="F:cysteine-type peptidase activity"/>
    <property type="evidence" value="ECO:0007669"/>
    <property type="project" value="InterPro"/>
</dbReference>